<dbReference type="GO" id="GO:0030162">
    <property type="term" value="P:regulation of proteolysis"/>
    <property type="evidence" value="ECO:0007669"/>
    <property type="project" value="TreeGrafter"/>
</dbReference>
<feature type="chain" id="PRO_5021907239" description="PEBP-like protein" evidence="1">
    <location>
        <begin position="21"/>
        <end position="182"/>
    </location>
</feature>
<dbReference type="SUPFAM" id="SSF49777">
    <property type="entry name" value="PEBP-like"/>
    <property type="match status" value="1"/>
</dbReference>
<dbReference type="Gene3D" id="3.90.280.10">
    <property type="entry name" value="PEBP-like"/>
    <property type="match status" value="1"/>
</dbReference>
<dbReference type="GO" id="GO:0046578">
    <property type="term" value="P:regulation of Ras protein signal transduction"/>
    <property type="evidence" value="ECO:0007669"/>
    <property type="project" value="TreeGrafter"/>
</dbReference>
<protein>
    <recommendedName>
        <fullName evidence="4">PEBP-like protein</fullName>
    </recommendedName>
</protein>
<proteinExistence type="predicted"/>
<dbReference type="GO" id="GO:0030414">
    <property type="term" value="F:peptidase inhibitor activity"/>
    <property type="evidence" value="ECO:0007669"/>
    <property type="project" value="TreeGrafter"/>
</dbReference>
<evidence type="ECO:0000313" key="3">
    <source>
        <dbReference type="Proteomes" id="UP000316270"/>
    </source>
</evidence>
<dbReference type="GO" id="GO:0005543">
    <property type="term" value="F:phospholipid binding"/>
    <property type="evidence" value="ECO:0007669"/>
    <property type="project" value="TreeGrafter"/>
</dbReference>
<name>A0A517LBU6_9PEZI</name>
<dbReference type="EMBL" id="CP042193">
    <property type="protein sequence ID" value="QDS73109.1"/>
    <property type="molecule type" value="Genomic_DNA"/>
</dbReference>
<dbReference type="OrthoDB" id="2506647at2759"/>
<dbReference type="Proteomes" id="UP000316270">
    <property type="component" value="Chromosome 9"/>
</dbReference>
<feature type="signal peptide" evidence="1">
    <location>
        <begin position="1"/>
        <end position="20"/>
    </location>
</feature>
<dbReference type="InterPro" id="IPR036610">
    <property type="entry name" value="PEBP-like_sf"/>
</dbReference>
<dbReference type="STRING" id="50376.A0A517LBU6"/>
<gene>
    <name evidence="2" type="ORF">FKW77_000885</name>
</gene>
<keyword evidence="3" id="KW-1185">Reference proteome</keyword>
<dbReference type="InterPro" id="IPR035810">
    <property type="entry name" value="PEBP_euk"/>
</dbReference>
<keyword evidence="1" id="KW-0732">Signal</keyword>
<dbReference type="Pfam" id="PF01161">
    <property type="entry name" value="PBP"/>
    <property type="match status" value="1"/>
</dbReference>
<dbReference type="PANTHER" id="PTHR11362">
    <property type="entry name" value="PHOSPHATIDYLETHANOLAMINE-BINDING PROTEIN"/>
    <property type="match status" value="1"/>
</dbReference>
<evidence type="ECO:0008006" key="4">
    <source>
        <dbReference type="Google" id="ProtNLM"/>
    </source>
</evidence>
<evidence type="ECO:0000256" key="1">
    <source>
        <dbReference type="SAM" id="SignalP"/>
    </source>
</evidence>
<dbReference type="AlphaFoldDB" id="A0A517LBU6"/>
<reference evidence="2 3" key="1">
    <citation type="submission" date="2019-07" db="EMBL/GenBank/DDBJ databases">
        <title>Finished genome of Venturia effusa.</title>
        <authorList>
            <person name="Young C.A."/>
            <person name="Cox M.P."/>
            <person name="Ganley A.R.D."/>
            <person name="David W.J."/>
        </authorList>
    </citation>
    <scope>NUCLEOTIDE SEQUENCE [LARGE SCALE GENOMIC DNA]</scope>
    <source>
        <strain evidence="3">albino</strain>
    </source>
</reference>
<dbReference type="InterPro" id="IPR008914">
    <property type="entry name" value="PEBP"/>
</dbReference>
<dbReference type="PANTHER" id="PTHR11362:SF141">
    <property type="entry name" value="PHOSPHATIDYLETHANOLAMINE-BINDING PROTEIN"/>
    <property type="match status" value="1"/>
</dbReference>
<dbReference type="CDD" id="cd00866">
    <property type="entry name" value="PEBP_euk"/>
    <property type="match status" value="1"/>
</dbReference>
<evidence type="ECO:0000313" key="2">
    <source>
        <dbReference type="EMBL" id="QDS73109.1"/>
    </source>
</evidence>
<accession>A0A517LBU6</accession>
<sequence>MLTYTILFTAFQILTAVTRAQTPPGFNPSISNQLQITYGGTAISPAGQSVPRPSTAQPPTIQVPSNMNSATGKALLVMVDLDVPRQNARVTNLHWLAPNVDVSKVQAVVPDTTTAKYLQPSPPKGDTAHRYVFLMYAQQANFSVPAQFSNVQTKRIGFDVNAFAQASGLGAPVAANFVMVMQ</sequence>
<organism evidence="2 3">
    <name type="scientific">Venturia effusa</name>
    <dbReference type="NCBI Taxonomy" id="50376"/>
    <lineage>
        <taxon>Eukaryota</taxon>
        <taxon>Fungi</taxon>
        <taxon>Dikarya</taxon>
        <taxon>Ascomycota</taxon>
        <taxon>Pezizomycotina</taxon>
        <taxon>Dothideomycetes</taxon>
        <taxon>Pleosporomycetidae</taxon>
        <taxon>Venturiales</taxon>
        <taxon>Venturiaceae</taxon>
        <taxon>Venturia</taxon>
    </lineage>
</organism>